<reference evidence="6 7" key="1">
    <citation type="submission" date="2021-05" db="EMBL/GenBank/DDBJ databases">
        <title>A Polyphasic approach of four new species of the genus Ohtaekwangia: Ohtaekwangia histidinii sp. nov., Ohtaekwangia cretensis sp. nov., Ohtaekwangia indiensis sp. nov., Ohtaekwangia reichenbachii sp. nov. from diverse environment.</title>
        <authorList>
            <person name="Octaviana S."/>
        </authorList>
    </citation>
    <scope>NUCLEOTIDE SEQUENCE [LARGE SCALE GENOMIC DNA]</scope>
    <source>
        <strain evidence="6 7">PWU37</strain>
    </source>
</reference>
<comment type="subcellular location">
    <subcellularLocation>
        <location evidence="1">Membrane</location>
        <topology evidence="1">Multi-pass membrane protein</topology>
    </subcellularLocation>
</comment>
<name>A0AAP2DG75_9BACT</name>
<sequence>MSSKAKSITSWILCGTVALALAASAIDKIALSQHSIQMGTSFGLSPATYRVLGLIELLSTVLFVLPRTAMPGLLLLSSYLGGAIATHLQHNQDILFPVILESIIWIGACLRLPEMTERLFGKKANR</sequence>
<evidence type="ECO:0000313" key="7">
    <source>
        <dbReference type="Proteomes" id="UP001319180"/>
    </source>
</evidence>
<feature type="transmembrane region" description="Helical" evidence="5">
    <location>
        <begin position="72"/>
        <end position="88"/>
    </location>
</feature>
<evidence type="ECO:0000313" key="6">
    <source>
        <dbReference type="EMBL" id="MBT1690506.1"/>
    </source>
</evidence>
<feature type="transmembrane region" description="Helical" evidence="5">
    <location>
        <begin position="49"/>
        <end position="65"/>
    </location>
</feature>
<evidence type="ECO:0000256" key="3">
    <source>
        <dbReference type="ARBA" id="ARBA00022989"/>
    </source>
</evidence>
<evidence type="ECO:0000256" key="5">
    <source>
        <dbReference type="SAM" id="Phobius"/>
    </source>
</evidence>
<dbReference type="Proteomes" id="UP001319180">
    <property type="component" value="Unassembled WGS sequence"/>
</dbReference>
<keyword evidence="7" id="KW-1185">Reference proteome</keyword>
<dbReference type="InterPro" id="IPR032808">
    <property type="entry name" value="DoxX"/>
</dbReference>
<feature type="transmembrane region" description="Helical" evidence="5">
    <location>
        <begin position="94"/>
        <end position="113"/>
    </location>
</feature>
<dbReference type="EMBL" id="JAHESC010000069">
    <property type="protein sequence ID" value="MBT1690506.1"/>
    <property type="molecule type" value="Genomic_DNA"/>
</dbReference>
<protein>
    <submittedName>
        <fullName evidence="6">DoxX family protein</fullName>
    </submittedName>
</protein>
<dbReference type="GO" id="GO:0016020">
    <property type="term" value="C:membrane"/>
    <property type="evidence" value="ECO:0007669"/>
    <property type="project" value="UniProtKB-SubCell"/>
</dbReference>
<evidence type="ECO:0000256" key="4">
    <source>
        <dbReference type="ARBA" id="ARBA00023136"/>
    </source>
</evidence>
<dbReference type="RefSeq" id="WP_254093940.1">
    <property type="nucleotide sequence ID" value="NZ_JAHESC010000069.1"/>
</dbReference>
<dbReference type="Pfam" id="PF13564">
    <property type="entry name" value="DoxX_2"/>
    <property type="match status" value="1"/>
</dbReference>
<gene>
    <name evidence="6" type="ORF">KK078_28335</name>
</gene>
<keyword evidence="2 5" id="KW-0812">Transmembrane</keyword>
<keyword evidence="3 5" id="KW-1133">Transmembrane helix</keyword>
<proteinExistence type="predicted"/>
<organism evidence="6 7">
    <name type="scientific">Dawidia soli</name>
    <dbReference type="NCBI Taxonomy" id="2782352"/>
    <lineage>
        <taxon>Bacteria</taxon>
        <taxon>Pseudomonadati</taxon>
        <taxon>Bacteroidota</taxon>
        <taxon>Cytophagia</taxon>
        <taxon>Cytophagales</taxon>
        <taxon>Chryseotaleaceae</taxon>
        <taxon>Dawidia</taxon>
    </lineage>
</organism>
<accession>A0AAP2DG75</accession>
<dbReference type="AlphaFoldDB" id="A0AAP2DG75"/>
<evidence type="ECO:0000256" key="2">
    <source>
        <dbReference type="ARBA" id="ARBA00022692"/>
    </source>
</evidence>
<keyword evidence="4 5" id="KW-0472">Membrane</keyword>
<comment type="caution">
    <text evidence="6">The sequence shown here is derived from an EMBL/GenBank/DDBJ whole genome shotgun (WGS) entry which is preliminary data.</text>
</comment>
<evidence type="ECO:0000256" key="1">
    <source>
        <dbReference type="ARBA" id="ARBA00004141"/>
    </source>
</evidence>